<dbReference type="Pfam" id="PF08757">
    <property type="entry name" value="CotH"/>
    <property type="match status" value="1"/>
</dbReference>
<dbReference type="Gene3D" id="3.80.10.10">
    <property type="entry name" value="Ribonuclease Inhibitor"/>
    <property type="match status" value="1"/>
</dbReference>
<comment type="caution">
    <text evidence="1">The sequence shown here is derived from an EMBL/GenBank/DDBJ whole genome shotgun (WGS) entry which is preliminary data.</text>
</comment>
<proteinExistence type="predicted"/>
<name>A0A7J4XIS3_9BACE</name>
<dbReference type="RefSeq" id="WP_149996350.1">
    <property type="nucleotide sequence ID" value="NZ_VWMK01000009.1"/>
</dbReference>
<dbReference type="CDD" id="cd19958">
    <property type="entry name" value="pyocin_knob"/>
    <property type="match status" value="1"/>
</dbReference>
<dbReference type="SUPFAM" id="SSF49899">
    <property type="entry name" value="Concanavalin A-like lectins/glucanases"/>
    <property type="match status" value="1"/>
</dbReference>
<protein>
    <submittedName>
        <fullName evidence="1">Uncharacterized protein</fullName>
    </submittedName>
</protein>
<dbReference type="GO" id="GO:0004553">
    <property type="term" value="F:hydrolase activity, hydrolyzing O-glycosyl compounds"/>
    <property type="evidence" value="ECO:0007669"/>
    <property type="project" value="UniProtKB-ARBA"/>
</dbReference>
<dbReference type="Proteomes" id="UP000422221">
    <property type="component" value="Unassembled WGS sequence"/>
</dbReference>
<gene>
    <name evidence="1" type="ORF">F3F73_10385</name>
</gene>
<accession>A0A7J4XIS3</accession>
<dbReference type="SUPFAM" id="SSF52058">
    <property type="entry name" value="L domain-like"/>
    <property type="match status" value="1"/>
</dbReference>
<organism evidence="1 2">
    <name type="scientific">Bacteroides salyersiae</name>
    <dbReference type="NCBI Taxonomy" id="291644"/>
    <lineage>
        <taxon>Bacteria</taxon>
        <taxon>Pseudomonadati</taxon>
        <taxon>Bacteroidota</taxon>
        <taxon>Bacteroidia</taxon>
        <taxon>Bacteroidales</taxon>
        <taxon>Bacteroidaceae</taxon>
        <taxon>Bacteroides</taxon>
    </lineage>
</organism>
<dbReference type="Gene3D" id="2.60.120.200">
    <property type="match status" value="1"/>
</dbReference>
<sequence length="2521" mass="280060">MTETEKQQIVSLVLQALKTNSFTIEQLTAVKSLSDDMYVEISGGRKILVQDLTDAISAYINKDLEDFKNRITDAEKSITEGDAELLKRILGTSTKSNPLTDPFKSLGTIDSLANLKSKLNSLYEGNSSVGNYRCVFAPGSTSIPLNIQVERLGLNNVYQSFTSCIQLDAMNNSTATEVTVGPVITLSRSGVVSSGNTTWGKWMSTEAKLQEALGTKETSKSDDGSVWGELKKLLAAINVCGSIVIDLDFLNDLRDLDEVFGTAGLFTYRYNEDERNEFKDIKGLLATTILDENIYEQIRYECGFVYQRQRKNGEWGSWRITSVTDYNVSLYHVDPSDNTNRFTLDKAIYLVPIELRNIGIKCSFLDKVGKYHTYVYVGSDYVPDSWNEVNTYEDAKGKGYKGTEEDFYKNLSNIDMLHFFNTVLYTDIDSVVNSGYYIVADADTYSSDILVVSRYGEDDAITQIFLSTYYTGGVLKQRKMTGEKWSEWEEISGGSGSGSGFYNVTKLHPLNTGFYTKETAVTAVSGAKVKDEEKPGMIITFEESAGKWKDYRFESNDITAFDQPAAWNEYGGAGAVKEITFNGEKHTPDESGGVSFNVEIPQTDESLDANSTNAIQNAPVTAKFNEIEANTVFTLESEVDEDNNTVKLSLKNKSGAEIASTEFQGGTGGGGGETGTATKIVLNASVDNSIIKEGGSSHLTYFYDHQYSSGDDKGESTGQKATLTIQMLRGAQTVYTETINDVSKGTYTLDLSKYLLLGTTDIYVKATTTDPEGKKQTKQAYTSVKVITLSLSSTYNIASPVGGYAAGATASIPFTISGTGNKVVMLYVDGVQKDSKTITKSGQTNSSFSISMSDLLPGRHTVQMVAEMEASADLTVRSESIYLDIFKEGSSAPSIGMMHRFPDGRIFTDDHLTPRLEVGQYEKLQFDFVVYDPSKTPAEMSVYNNGTKTQTVSVPRTVQVYTNRFTEQGEYAMRFSCGNTEYDFLVHVAKSSIDIEEVQADLDLKLSAAGRSNTEENPAVWTDGEVTTKFTGFDWNSNGWTGDSLQLTNGATIEILKQPLANDAVSNGATYEFELKCSNVTDRNGVILSCMSGGIGFQMTTQEAKITASGGSSVNTLFASDLNLKIAFVIGKKSGTRLIELYVNGIRCGAKQYSQTESMKQEAPVNITVSSDAADIELRNLRIYRRGLTDDEELTNYMVDRPTSEEMVVLFQKNDVMNDDGSDVDIEKLRVQGKSVMRFVGDVELVNATNNKKFEVPVDVYFYSAYGKEYDFVLRNAGLRIQGTSSTTYPRKNYRIYFERFDKYGTTLEVNGVDVPDLMYSFKPGAKRVGIFCLKADFSDSSSTHNTGGVRLVNDTWKKCGWLTPPQEIDGSVRIGVDGFPMDLFYDNDNTGVNTYLGKYNFNNEKSDSHNVYGFEGIAGFNDLAALNGDRNKCICLEFLNNSHPLCLFGTSNITAENFADGLEFRFKPDKTWEDADQEDKDAVTRLWTWINSVKNDPARFRAECADYFNVNSLFGWYIITDYLMAVDSRAKNMMFCTWDGVHWYILPYDMDTILGGRNDSVLKYDYTMTWETFDDSIGSYAMAGHDSILWKLVRSWPEKLQEVAGNIRSNMSTEYVLDIFNNQLMGNWCERIYNKDGEYKYIKPLTEGVTTSEGTKYYDYLYALQGSRYAHRTFTIQNRFALLDSQYLAGTYRQDSFPIYFGYKFSTDKRKVKITASERYYFGYGYTSGEPKQSGVLAEDAGSIVELTLDTDLIVNDPQYFYGASRMLGLDLTNVSHAIVGTLNLSNCVALRVLNISCSATQKTMNALLVDKCKNLRELNLTGLQSENFTSMDLSSNSKLETFRAGKSALTGVSFAPGSPLSVAVLPATLQTLELRYLNKLSNDNLTLEGTVNTNRLVVDSCALIDWQRLLTACPAVRYLRITGIDMEGDGTLIRNLMEMGGVDENGGNVSSCRLVGTYRLTRSMTDEEYEAAVAHFPELTIIQPKYTMIEFDDTVADDANISNLDNLTGYKYGNSYVANGHITKILAKRHRVLGKQTEKGKMVICNLHDENSNYYADSEKISGATPAKLDSTEGDLWMYEPHYWYKGINDYLNNKKYTCYSSNTEIPDIPVCDKVYLSNIRESGLYKEKSKILIGRATLTDSYSSDTNYSVCGVDVSKHKRVRFPTTLGTGLIGSIFVDASGNVIKDLTVPSLNNKFAEGMYLIADVPERAAFLYFTIFNNAEFDLVVLSNSDKIEDMEPDWVEHLPCLTGVGEAISIGNSLYSAFNTSASVGSMSQSDFHYYAQQRNLQLVDWEMHKDVANLFYAAYGRRDAQDQCGYGQNTNNRIVGTTAVIGMQDTVSYDSDGVHKTEYSWYISKDADGRIVHTRIPSSNCMGYESWYGDKYEWMDKVGLPNTNAQEQYKLNIEMPDGTVRKVRSGTTGGFATGMVHQKYCDVIAAFSQAGSSTTYYCDEFQPSAAASRVVFRSSSYAYPSGGVSYAHCGSDSSYASAYSGSRLAFRGQIEVAESVEAYKSLKSES</sequence>
<dbReference type="InterPro" id="IPR014867">
    <property type="entry name" value="Spore_coat_CotH_CotH2/3/7"/>
</dbReference>
<dbReference type="InterPro" id="IPR032675">
    <property type="entry name" value="LRR_dom_sf"/>
</dbReference>
<dbReference type="EMBL" id="VWMK01000009">
    <property type="protein sequence ID" value="KAA3765430.1"/>
    <property type="molecule type" value="Genomic_DNA"/>
</dbReference>
<evidence type="ECO:0000313" key="2">
    <source>
        <dbReference type="Proteomes" id="UP000422221"/>
    </source>
</evidence>
<reference evidence="1 2" key="1">
    <citation type="journal article" date="2019" name="Nat. Med.">
        <title>A library of human gut bacterial isolates paired with longitudinal multiomics data enables mechanistic microbiome research.</title>
        <authorList>
            <person name="Poyet M."/>
            <person name="Groussin M."/>
            <person name="Gibbons S.M."/>
            <person name="Avila-Pacheco J."/>
            <person name="Jiang X."/>
            <person name="Kearney S.M."/>
            <person name="Perrotta A.R."/>
            <person name="Berdy B."/>
            <person name="Zhao S."/>
            <person name="Lieberman T.D."/>
            <person name="Swanson P.K."/>
            <person name="Smith M."/>
            <person name="Roesemann S."/>
            <person name="Alexander J.E."/>
            <person name="Rich S.A."/>
            <person name="Livny J."/>
            <person name="Vlamakis H."/>
            <person name="Clish C."/>
            <person name="Bullock K."/>
            <person name="Deik A."/>
            <person name="Scott J."/>
            <person name="Pierce K.A."/>
            <person name="Xavier R.J."/>
            <person name="Alm E.J."/>
        </authorList>
    </citation>
    <scope>NUCLEOTIDE SEQUENCE [LARGE SCALE GENOMIC DNA]</scope>
    <source>
        <strain evidence="1 2">BIOML-A10</strain>
    </source>
</reference>
<evidence type="ECO:0000313" key="1">
    <source>
        <dbReference type="EMBL" id="KAA3765430.1"/>
    </source>
</evidence>
<dbReference type="InterPro" id="IPR013320">
    <property type="entry name" value="ConA-like_dom_sf"/>
</dbReference>
<dbReference type="GO" id="GO:0005975">
    <property type="term" value="P:carbohydrate metabolic process"/>
    <property type="evidence" value="ECO:0007669"/>
    <property type="project" value="UniProtKB-ARBA"/>
</dbReference>